<evidence type="ECO:0000313" key="1">
    <source>
        <dbReference type="EMBL" id="GFU54051.1"/>
    </source>
</evidence>
<accession>A0A8X6QXK7</accession>
<name>A0A8X6QXK7_NEPPI</name>
<keyword evidence="2" id="KW-1185">Reference proteome</keyword>
<comment type="caution">
    <text evidence="1">The sequence shown here is derived from an EMBL/GenBank/DDBJ whole genome shotgun (WGS) entry which is preliminary data.</text>
</comment>
<dbReference type="Proteomes" id="UP000887013">
    <property type="component" value="Unassembled WGS sequence"/>
</dbReference>
<reference evidence="1" key="1">
    <citation type="submission" date="2020-08" db="EMBL/GenBank/DDBJ databases">
        <title>Multicomponent nature underlies the extraordinary mechanical properties of spider dragline silk.</title>
        <authorList>
            <person name="Kono N."/>
            <person name="Nakamura H."/>
            <person name="Mori M."/>
            <person name="Yoshida Y."/>
            <person name="Ohtoshi R."/>
            <person name="Malay A.D."/>
            <person name="Moran D.A.P."/>
            <person name="Tomita M."/>
            <person name="Numata K."/>
            <person name="Arakawa K."/>
        </authorList>
    </citation>
    <scope>NUCLEOTIDE SEQUENCE</scope>
</reference>
<proteinExistence type="predicted"/>
<dbReference type="AlphaFoldDB" id="A0A8X6QXK7"/>
<dbReference type="EMBL" id="BMAW01039006">
    <property type="protein sequence ID" value="GFU54051.1"/>
    <property type="molecule type" value="Genomic_DNA"/>
</dbReference>
<gene>
    <name evidence="1" type="ORF">NPIL_351281</name>
</gene>
<evidence type="ECO:0000313" key="2">
    <source>
        <dbReference type="Proteomes" id="UP000887013"/>
    </source>
</evidence>
<sequence length="118" mass="13253">MGLSRDVLKTITYIMLQGTAARQIVESENPPKNVEFETERNDKQPEDIVLSILKTLISSAKLCSVTTYHLIHKTTDLKTFSGCWHWTCCSTVSRCQVKWENSASTVAVGTYALGEQNR</sequence>
<organism evidence="1 2">
    <name type="scientific">Nephila pilipes</name>
    <name type="common">Giant wood spider</name>
    <name type="synonym">Nephila maculata</name>
    <dbReference type="NCBI Taxonomy" id="299642"/>
    <lineage>
        <taxon>Eukaryota</taxon>
        <taxon>Metazoa</taxon>
        <taxon>Ecdysozoa</taxon>
        <taxon>Arthropoda</taxon>
        <taxon>Chelicerata</taxon>
        <taxon>Arachnida</taxon>
        <taxon>Araneae</taxon>
        <taxon>Araneomorphae</taxon>
        <taxon>Entelegynae</taxon>
        <taxon>Araneoidea</taxon>
        <taxon>Nephilidae</taxon>
        <taxon>Nephila</taxon>
    </lineage>
</organism>
<protein>
    <submittedName>
        <fullName evidence="1">Uncharacterized protein</fullName>
    </submittedName>
</protein>